<dbReference type="Proteomes" id="UP000319824">
    <property type="component" value="Unassembled WGS sequence"/>
</dbReference>
<feature type="active site" description="Proton donor" evidence="1">
    <location>
        <position position="58"/>
    </location>
</feature>
<organism evidence="5 6">
    <name type="scientific">Rhizobium mongolense USDA 1844</name>
    <dbReference type="NCBI Taxonomy" id="1079460"/>
    <lineage>
        <taxon>Bacteria</taxon>
        <taxon>Pseudomonadati</taxon>
        <taxon>Pseudomonadota</taxon>
        <taxon>Alphaproteobacteria</taxon>
        <taxon>Hyphomicrobiales</taxon>
        <taxon>Rhizobiaceae</taxon>
        <taxon>Rhizobium/Agrobacterium group</taxon>
        <taxon>Rhizobium</taxon>
    </lineage>
</organism>
<name>A0A559SM85_9HYPH</name>
<sequence>MLDDPIPAITFPNGIEVPALGQGTWNMGERASEAEREIASLKAGIDLGMTLIDTAEMYGEGDSERIVGRAIKGRRDGLFIVTKVYPWNASRRGTIEACERSLSRLGIDQIDLYLLHWRGEHPLADTVEAFEDLKDAGKIRAWGVSNFDIGDIEELLAVPGGRHVAANQVLYNLARRGIEYDLLPWCQEHGVPVMAYSPIEQGRILHNPELIRIAKANQATPAQIALAFLLERDGVIAIPKTSNADRAAENRDCVSLDISDEDWAALDAAFPPPTRKSALEML</sequence>
<dbReference type="AlphaFoldDB" id="A0A559SM85"/>
<dbReference type="PIRSF" id="PIRSF000097">
    <property type="entry name" value="AKR"/>
    <property type="match status" value="1"/>
</dbReference>
<dbReference type="InterPro" id="IPR023210">
    <property type="entry name" value="NADP_OxRdtase_dom"/>
</dbReference>
<dbReference type="GO" id="GO:0016491">
    <property type="term" value="F:oxidoreductase activity"/>
    <property type="evidence" value="ECO:0007669"/>
    <property type="project" value="InterPro"/>
</dbReference>
<evidence type="ECO:0000256" key="3">
    <source>
        <dbReference type="PIRSR" id="PIRSR000097-3"/>
    </source>
</evidence>
<evidence type="ECO:0000256" key="1">
    <source>
        <dbReference type="PIRSR" id="PIRSR000097-1"/>
    </source>
</evidence>
<comment type="caution">
    <text evidence="5">The sequence shown here is derived from an EMBL/GenBank/DDBJ whole genome shotgun (WGS) entry which is preliminary data.</text>
</comment>
<protein>
    <submittedName>
        <fullName evidence="5">Diketogulonate reductase-like aldo/keto reductase</fullName>
    </submittedName>
</protein>
<accession>A0A559SM85</accession>
<evidence type="ECO:0000259" key="4">
    <source>
        <dbReference type="Pfam" id="PF00248"/>
    </source>
</evidence>
<evidence type="ECO:0000313" key="6">
    <source>
        <dbReference type="Proteomes" id="UP000319824"/>
    </source>
</evidence>
<dbReference type="EMBL" id="VISO01000003">
    <property type="protein sequence ID" value="TVZ63458.1"/>
    <property type="molecule type" value="Genomic_DNA"/>
</dbReference>
<proteinExistence type="predicted"/>
<feature type="domain" description="NADP-dependent oxidoreductase" evidence="4">
    <location>
        <begin position="20"/>
        <end position="268"/>
    </location>
</feature>
<gene>
    <name evidence="5" type="ORF">BCL32_3602</name>
</gene>
<dbReference type="PANTHER" id="PTHR43638">
    <property type="entry name" value="OXIDOREDUCTASE, ALDO/KETO REDUCTASE FAMILY PROTEIN"/>
    <property type="match status" value="1"/>
</dbReference>
<dbReference type="PRINTS" id="PR00069">
    <property type="entry name" value="ALDKETRDTASE"/>
</dbReference>
<evidence type="ECO:0000313" key="5">
    <source>
        <dbReference type="EMBL" id="TVZ63458.1"/>
    </source>
</evidence>
<dbReference type="RefSeq" id="WP_028739531.1">
    <property type="nucleotide sequence ID" value="NZ_ATTQ01000004.1"/>
</dbReference>
<evidence type="ECO:0000256" key="2">
    <source>
        <dbReference type="PIRSR" id="PIRSR000097-2"/>
    </source>
</evidence>
<feature type="site" description="Lowers pKa of active site Tyr" evidence="3">
    <location>
        <position position="83"/>
    </location>
</feature>
<dbReference type="InterPro" id="IPR020471">
    <property type="entry name" value="AKR"/>
</dbReference>
<dbReference type="PANTHER" id="PTHR43638:SF3">
    <property type="entry name" value="ALDEHYDE REDUCTASE"/>
    <property type="match status" value="1"/>
</dbReference>
<dbReference type="SUPFAM" id="SSF51430">
    <property type="entry name" value="NAD(P)-linked oxidoreductase"/>
    <property type="match status" value="1"/>
</dbReference>
<reference evidence="5 6" key="1">
    <citation type="submission" date="2019-06" db="EMBL/GenBank/DDBJ databases">
        <title>Pac Bio to generate improved reference genome sequences for organisms with transposon mutant libraries (support for FEBA project).</title>
        <authorList>
            <person name="Blow M."/>
        </authorList>
    </citation>
    <scope>NUCLEOTIDE SEQUENCE [LARGE SCALE GENOMIC DNA]</scope>
    <source>
        <strain evidence="5 6">USDA 1844</strain>
    </source>
</reference>
<dbReference type="InterPro" id="IPR036812">
    <property type="entry name" value="NAD(P)_OxRdtase_dom_sf"/>
</dbReference>
<dbReference type="Gene3D" id="3.20.20.100">
    <property type="entry name" value="NADP-dependent oxidoreductase domain"/>
    <property type="match status" value="1"/>
</dbReference>
<dbReference type="CDD" id="cd19138">
    <property type="entry name" value="AKR_YeaE"/>
    <property type="match status" value="1"/>
</dbReference>
<dbReference type="Pfam" id="PF00248">
    <property type="entry name" value="Aldo_ket_red"/>
    <property type="match status" value="1"/>
</dbReference>
<feature type="binding site" evidence="2">
    <location>
        <position position="116"/>
    </location>
    <ligand>
        <name>substrate</name>
    </ligand>
</feature>